<evidence type="ECO:0000313" key="2">
    <source>
        <dbReference type="Proteomes" id="UP001240678"/>
    </source>
</evidence>
<keyword evidence="2" id="KW-1185">Reference proteome</keyword>
<dbReference type="Proteomes" id="UP001240678">
    <property type="component" value="Unassembled WGS sequence"/>
</dbReference>
<sequence>MALVNPVRCLSPRKPMRHTDDDSKQHCVEDAEKRTEIFLSPVDFLSPVRVPLSHLHKARGPLLCRGHLSPRYSVTKMAQRRRPHMRSVFRADQSVRRAQFPLAVPAGSSNGYVSLLLDDGLALERKARKALKQVKCCDAPSVQVLKVEGGVETGGGTRGVRSTSHLASSQLNCTVVRGPEHGAGSIPPLNEPLSASSFTDCRQTSCPPTARSAHTLHHHHEIDSECRAFDAAIETMDSLTSSEHARFSPFLG</sequence>
<protein>
    <submittedName>
        <fullName evidence="1">Uncharacterized protein</fullName>
    </submittedName>
</protein>
<dbReference type="GeneID" id="85332974"/>
<accession>A0AAI9ZCE5</accession>
<organism evidence="1 2">
    <name type="scientific">Colletotrichum costaricense</name>
    <dbReference type="NCBI Taxonomy" id="1209916"/>
    <lineage>
        <taxon>Eukaryota</taxon>
        <taxon>Fungi</taxon>
        <taxon>Dikarya</taxon>
        <taxon>Ascomycota</taxon>
        <taxon>Pezizomycotina</taxon>
        <taxon>Sordariomycetes</taxon>
        <taxon>Hypocreomycetidae</taxon>
        <taxon>Glomerellales</taxon>
        <taxon>Glomerellaceae</taxon>
        <taxon>Colletotrichum</taxon>
        <taxon>Colletotrichum acutatum species complex</taxon>
    </lineage>
</organism>
<dbReference type="RefSeq" id="XP_060320865.1">
    <property type="nucleotide sequence ID" value="XM_060449427.1"/>
</dbReference>
<proteinExistence type="predicted"/>
<comment type="caution">
    <text evidence="1">The sequence shown here is derived from an EMBL/GenBank/DDBJ whole genome shotgun (WGS) entry which is preliminary data.</text>
</comment>
<dbReference type="EMBL" id="MOOE01000001">
    <property type="protein sequence ID" value="KAK1539917.1"/>
    <property type="molecule type" value="Genomic_DNA"/>
</dbReference>
<reference evidence="1 2" key="1">
    <citation type="submission" date="2016-10" db="EMBL/GenBank/DDBJ databases">
        <title>The genome sequence of Colletotrichum fioriniae PJ7.</title>
        <authorList>
            <person name="Baroncelli R."/>
        </authorList>
    </citation>
    <scope>NUCLEOTIDE SEQUENCE [LARGE SCALE GENOMIC DNA]</scope>
    <source>
        <strain evidence="1 2">IMI 309622</strain>
    </source>
</reference>
<dbReference type="AlphaFoldDB" id="A0AAI9ZCE5"/>
<evidence type="ECO:0000313" key="1">
    <source>
        <dbReference type="EMBL" id="KAK1539917.1"/>
    </source>
</evidence>
<name>A0AAI9ZCE5_9PEZI</name>
<gene>
    <name evidence="1" type="ORF">CCOS01_01231</name>
</gene>